<evidence type="ECO:0000313" key="3">
    <source>
        <dbReference type="Proteomes" id="UP000229030"/>
    </source>
</evidence>
<comment type="caution">
    <text evidence="2">The sequence shown here is derived from an EMBL/GenBank/DDBJ whole genome shotgun (WGS) entry which is preliminary data.</text>
</comment>
<organism evidence="2 3">
    <name type="scientific">bacterium (Candidatus Gribaldobacteria) CG02_land_8_20_14_3_00_41_15</name>
    <dbReference type="NCBI Taxonomy" id="2014270"/>
    <lineage>
        <taxon>Bacteria</taxon>
        <taxon>Candidatus Gribaldobacteria</taxon>
    </lineage>
</organism>
<dbReference type="GO" id="GO:0015074">
    <property type="term" value="P:DNA integration"/>
    <property type="evidence" value="ECO:0007669"/>
    <property type="project" value="InterPro"/>
</dbReference>
<accession>A0A2M7DD37</accession>
<dbReference type="InterPro" id="IPR001584">
    <property type="entry name" value="Integrase_cat-core"/>
</dbReference>
<evidence type="ECO:0000313" key="2">
    <source>
        <dbReference type="EMBL" id="PIV46773.1"/>
    </source>
</evidence>
<gene>
    <name evidence="2" type="ORF">COS21_03545</name>
</gene>
<dbReference type="EMBL" id="PETV01000095">
    <property type="protein sequence ID" value="PIV46773.1"/>
    <property type="molecule type" value="Genomic_DNA"/>
</dbReference>
<name>A0A2M7DD37_9BACT</name>
<feature type="domain" description="Integrase catalytic" evidence="1">
    <location>
        <begin position="1"/>
        <end position="146"/>
    </location>
</feature>
<proteinExistence type="predicted"/>
<evidence type="ECO:0000259" key="1">
    <source>
        <dbReference type="PROSITE" id="PS50994"/>
    </source>
</evidence>
<sequence>MYGDLWEEETSFNHILSAQDVCLNYGAAFSYYVDSHRIFRYVKDRDEKSHWVNYAKFTDEVDPQWKQVMRDLKTEVVYALSPQAKGKIERPYQWLQDHLVRTCVRESIKKISEAKEVLKQEISRYNRKLVHSTTKEIPDIRFERALRDKQSLFREFKVAPPFLSAKDIFCLRDERIADGYRKIHYLNHAFKLPNSLPGQKIDLKIYPDPKTGIMEIRFWHKGNFLGSQKLKIG</sequence>
<dbReference type="AlphaFoldDB" id="A0A2M7DD37"/>
<protein>
    <recommendedName>
        <fullName evidence="1">Integrase catalytic domain-containing protein</fullName>
    </recommendedName>
</protein>
<dbReference type="Proteomes" id="UP000229030">
    <property type="component" value="Unassembled WGS sequence"/>
</dbReference>
<reference evidence="3" key="1">
    <citation type="submission" date="2017-09" db="EMBL/GenBank/DDBJ databases">
        <title>Depth-based differentiation of microbial function through sediment-hosted aquifers and enrichment of novel symbionts in the deep terrestrial subsurface.</title>
        <authorList>
            <person name="Probst A.J."/>
            <person name="Ladd B."/>
            <person name="Jarett J.K."/>
            <person name="Geller-Mcgrath D.E."/>
            <person name="Sieber C.M.K."/>
            <person name="Emerson J.B."/>
            <person name="Anantharaman K."/>
            <person name="Thomas B.C."/>
            <person name="Malmstrom R."/>
            <person name="Stieglmeier M."/>
            <person name="Klingl A."/>
            <person name="Woyke T."/>
            <person name="Ryan C.M."/>
            <person name="Banfield J.F."/>
        </authorList>
    </citation>
    <scope>NUCLEOTIDE SEQUENCE [LARGE SCALE GENOMIC DNA]</scope>
</reference>
<dbReference type="PROSITE" id="PS50994">
    <property type="entry name" value="INTEGRASE"/>
    <property type="match status" value="1"/>
</dbReference>